<feature type="region of interest" description="Disordered" evidence="1">
    <location>
        <begin position="17"/>
        <end position="150"/>
    </location>
</feature>
<comment type="caution">
    <text evidence="2">The sequence shown here is derived from an EMBL/GenBank/DDBJ whole genome shotgun (WGS) entry which is preliminary data.</text>
</comment>
<dbReference type="Gene3D" id="1.20.890.10">
    <property type="entry name" value="cAMP-dependent protein kinase regulatory subunit, dimerization-anchoring domain"/>
    <property type="match status" value="1"/>
</dbReference>
<gene>
    <name evidence="2" type="ORF">KGF56_003870</name>
</gene>
<dbReference type="AlphaFoldDB" id="A0AAI9SUS1"/>
<dbReference type="Proteomes" id="UP001202479">
    <property type="component" value="Unassembled WGS sequence"/>
</dbReference>
<protein>
    <submittedName>
        <fullName evidence="2">Uncharacterized protein</fullName>
    </submittedName>
</protein>
<sequence length="209" mass="23510">MAILLTGLEQSSSIMELQDIAQEGSQKSHEGEGEEDELLIDGATEESRVKNGDIKTKVLNGSPQRTPQPQVQNSIEEQEQGVEEQEQGVEEQEQGVEEQEQGVEEQEQGVEEQEQGVEEQEQDVDEETHGMKDEAQGIKEEKIGDIDLPPLHEIVGGSSIRRYLNQHLTRHLLDGLKEVGYLKPRDPLKYLGEFLIARSLVQSKLEEEE</sequence>
<reference evidence="2" key="1">
    <citation type="journal article" date="2022" name="DNA Res.">
        <title>Genome analysis of five recently described species of the CUG-Ser clade uncovers Candida theae as a new hybrid lineage with pathogenic potential in the Candida parapsilosis species complex.</title>
        <authorList>
            <person name="Mixao V."/>
            <person name="Del Olmo V."/>
            <person name="Hegedusova E."/>
            <person name="Saus E."/>
            <person name="Pryszcz L."/>
            <person name="Cillingova A."/>
            <person name="Nosek J."/>
            <person name="Gabaldon T."/>
        </authorList>
    </citation>
    <scope>NUCLEOTIDE SEQUENCE</scope>
    <source>
        <strain evidence="2">CBS 10844</strain>
    </source>
</reference>
<dbReference type="GeneID" id="73381485"/>
<dbReference type="RefSeq" id="XP_049179029.1">
    <property type="nucleotide sequence ID" value="XM_049325248.1"/>
</dbReference>
<dbReference type="InterPro" id="IPR007858">
    <property type="entry name" value="Dpy-30_motif"/>
</dbReference>
<keyword evidence="3" id="KW-1185">Reference proteome</keyword>
<organism evidence="2 3">
    <name type="scientific">Candida oxycetoniae</name>
    <dbReference type="NCBI Taxonomy" id="497107"/>
    <lineage>
        <taxon>Eukaryota</taxon>
        <taxon>Fungi</taxon>
        <taxon>Dikarya</taxon>
        <taxon>Ascomycota</taxon>
        <taxon>Saccharomycotina</taxon>
        <taxon>Pichiomycetes</taxon>
        <taxon>Debaryomycetaceae</taxon>
        <taxon>Candida/Lodderomyces clade</taxon>
        <taxon>Candida</taxon>
    </lineage>
</organism>
<dbReference type="EMBL" id="JAHUZD010000128">
    <property type="protein sequence ID" value="KAI3403282.1"/>
    <property type="molecule type" value="Genomic_DNA"/>
</dbReference>
<name>A0AAI9SUS1_9ASCO</name>
<evidence type="ECO:0000313" key="2">
    <source>
        <dbReference type="EMBL" id="KAI3403282.1"/>
    </source>
</evidence>
<dbReference type="Pfam" id="PF05186">
    <property type="entry name" value="Dpy-30"/>
    <property type="match status" value="1"/>
</dbReference>
<feature type="compositionally biased region" description="Basic and acidic residues" evidence="1">
    <location>
        <begin position="45"/>
        <end position="56"/>
    </location>
</feature>
<evidence type="ECO:0000256" key="1">
    <source>
        <dbReference type="SAM" id="MobiDB-lite"/>
    </source>
</evidence>
<feature type="compositionally biased region" description="Polar residues" evidence="1">
    <location>
        <begin position="59"/>
        <end position="75"/>
    </location>
</feature>
<feature type="compositionally biased region" description="Basic and acidic residues" evidence="1">
    <location>
        <begin position="127"/>
        <end position="145"/>
    </location>
</feature>
<accession>A0AAI9SUS1</accession>
<feature type="compositionally biased region" description="Acidic residues" evidence="1">
    <location>
        <begin position="76"/>
        <end position="126"/>
    </location>
</feature>
<evidence type="ECO:0000313" key="3">
    <source>
        <dbReference type="Proteomes" id="UP001202479"/>
    </source>
</evidence>
<proteinExistence type="predicted"/>